<feature type="compositionally biased region" description="Basic and acidic residues" evidence="7">
    <location>
        <begin position="264"/>
        <end position="278"/>
    </location>
</feature>
<evidence type="ECO:0000313" key="8">
    <source>
        <dbReference type="EMBL" id="CAG8588430.1"/>
    </source>
</evidence>
<gene>
    <name evidence="8" type="ORF">DEBURN_LOCUS8929</name>
</gene>
<dbReference type="GO" id="GO:0003681">
    <property type="term" value="F:bent DNA binding"/>
    <property type="evidence" value="ECO:0007669"/>
    <property type="project" value="TreeGrafter"/>
</dbReference>
<evidence type="ECO:0000256" key="7">
    <source>
        <dbReference type="SAM" id="MobiDB-lite"/>
    </source>
</evidence>
<sequence>METLGWSDKECSLELNLRVESDLVDLEIEVEKESAHCLITAFYSSLVELCYCRRKELLQIERKRIRVDEGNSEISSIETNLVGEGEGGKLFQEGEFESTPIDLETDTTCISTEDGSSDIFFDPLTSASSSSSPGTSSKKVQSWYLDVGEPTEMINVKKFLDSFSTELRLHEENIQKDLKYSDKLNKKQNPTIFCLLRQYHSGSKNNPSSPSSLSVPPPLPVHQSVSSSSTTTNDKKKFAKGKNKEIISYPQNNNHQSSTISQKRKLDASSSDKIESRSSKSSRVSRSDSEDGSEIRPEPSALELRFWEMTKELDNSSLASLKEENRTKVSSKTRNEMNYMANKNYKEPHTAPKDIVNTPEVILSVAFYNQNKPSTRMQEFLVLGNQPLTALRDAFYCLRDFYKVTPWEKPTQNSIVNSTEKKTSSSYFFIEKVFYNDLRDPRAIDYSKNVIDWVKENDRYKQRGLGLYTCKKMENVKFNELSIRIMQSYDDPDVSAYPKAIFKGKINRHKCRMCMQRPTLLVTINDFLSGESPAYFCDRCYYQFHYNSKNELLYDNFQ</sequence>
<feature type="compositionally biased region" description="Basic and acidic residues" evidence="7">
    <location>
        <begin position="285"/>
        <end position="297"/>
    </location>
</feature>
<dbReference type="GO" id="GO:0005634">
    <property type="term" value="C:nucleus"/>
    <property type="evidence" value="ECO:0007669"/>
    <property type="project" value="UniProtKB-SubCell"/>
</dbReference>
<dbReference type="PANTHER" id="PTHR13421">
    <property type="entry name" value="SNRNA-ACTIVATING PROTEIN COMPLEX SUBUNIT 3"/>
    <property type="match status" value="1"/>
</dbReference>
<comment type="subcellular location">
    <subcellularLocation>
        <location evidence="1">Nucleus</location>
    </subcellularLocation>
</comment>
<evidence type="ECO:0000256" key="1">
    <source>
        <dbReference type="ARBA" id="ARBA00004123"/>
    </source>
</evidence>
<keyword evidence="3" id="KW-0805">Transcription regulation</keyword>
<protein>
    <submittedName>
        <fullName evidence="8">1858_t:CDS:1</fullName>
    </submittedName>
</protein>
<proteinExistence type="inferred from homology"/>
<feature type="compositionally biased region" description="Polar residues" evidence="7">
    <location>
        <begin position="249"/>
        <end position="261"/>
    </location>
</feature>
<organism evidence="8 9">
    <name type="scientific">Diversispora eburnea</name>
    <dbReference type="NCBI Taxonomy" id="1213867"/>
    <lineage>
        <taxon>Eukaryota</taxon>
        <taxon>Fungi</taxon>
        <taxon>Fungi incertae sedis</taxon>
        <taxon>Mucoromycota</taxon>
        <taxon>Glomeromycotina</taxon>
        <taxon>Glomeromycetes</taxon>
        <taxon>Diversisporales</taxon>
        <taxon>Diversisporaceae</taxon>
        <taxon>Diversispora</taxon>
    </lineage>
</organism>
<accession>A0A9N9C638</accession>
<keyword evidence="4" id="KW-0238">DNA-binding</keyword>
<dbReference type="Proteomes" id="UP000789706">
    <property type="component" value="Unassembled WGS sequence"/>
</dbReference>
<dbReference type="InterPro" id="IPR022042">
    <property type="entry name" value="snRNA-activating_su3"/>
</dbReference>
<dbReference type="OrthoDB" id="3437960at2759"/>
<dbReference type="GO" id="GO:0019185">
    <property type="term" value="C:snRNA-activating protein complex"/>
    <property type="evidence" value="ECO:0007669"/>
    <property type="project" value="TreeGrafter"/>
</dbReference>
<evidence type="ECO:0000313" key="9">
    <source>
        <dbReference type="Proteomes" id="UP000789706"/>
    </source>
</evidence>
<dbReference type="AlphaFoldDB" id="A0A9N9C638"/>
<dbReference type="GO" id="GO:0000978">
    <property type="term" value="F:RNA polymerase II cis-regulatory region sequence-specific DNA binding"/>
    <property type="evidence" value="ECO:0007669"/>
    <property type="project" value="TreeGrafter"/>
</dbReference>
<dbReference type="GO" id="GO:0001046">
    <property type="term" value="F:core promoter sequence-specific DNA binding"/>
    <property type="evidence" value="ECO:0007669"/>
    <property type="project" value="TreeGrafter"/>
</dbReference>
<dbReference type="EMBL" id="CAJVPK010001486">
    <property type="protein sequence ID" value="CAG8588430.1"/>
    <property type="molecule type" value="Genomic_DNA"/>
</dbReference>
<evidence type="ECO:0000256" key="4">
    <source>
        <dbReference type="ARBA" id="ARBA00023125"/>
    </source>
</evidence>
<feature type="non-terminal residue" evidence="8">
    <location>
        <position position="558"/>
    </location>
</feature>
<evidence type="ECO:0000256" key="2">
    <source>
        <dbReference type="ARBA" id="ARBA00010410"/>
    </source>
</evidence>
<name>A0A9N9C638_9GLOM</name>
<dbReference type="GO" id="GO:0001006">
    <property type="term" value="F:RNA polymerase III type 3 promoter sequence-specific DNA binding"/>
    <property type="evidence" value="ECO:0007669"/>
    <property type="project" value="TreeGrafter"/>
</dbReference>
<dbReference type="Pfam" id="PF12251">
    <property type="entry name" value="SNAPC3"/>
    <property type="match status" value="1"/>
</dbReference>
<dbReference type="GO" id="GO:0042796">
    <property type="term" value="P:snRNA transcription by RNA polymerase III"/>
    <property type="evidence" value="ECO:0007669"/>
    <property type="project" value="TreeGrafter"/>
</dbReference>
<reference evidence="8" key="1">
    <citation type="submission" date="2021-06" db="EMBL/GenBank/DDBJ databases">
        <authorList>
            <person name="Kallberg Y."/>
            <person name="Tangrot J."/>
            <person name="Rosling A."/>
        </authorList>
    </citation>
    <scope>NUCLEOTIDE SEQUENCE</scope>
    <source>
        <strain evidence="8">AZ414A</strain>
    </source>
</reference>
<keyword evidence="5" id="KW-0804">Transcription</keyword>
<evidence type="ECO:0000256" key="3">
    <source>
        <dbReference type="ARBA" id="ARBA00023015"/>
    </source>
</evidence>
<comment type="similarity">
    <text evidence="2">Belongs to the SNAPC3/SRD2 family.</text>
</comment>
<keyword evidence="6" id="KW-0539">Nucleus</keyword>
<evidence type="ECO:0000256" key="5">
    <source>
        <dbReference type="ARBA" id="ARBA00023163"/>
    </source>
</evidence>
<dbReference type="GO" id="GO:0042795">
    <property type="term" value="P:snRNA transcription by RNA polymerase II"/>
    <property type="evidence" value="ECO:0007669"/>
    <property type="project" value="TreeGrafter"/>
</dbReference>
<keyword evidence="9" id="KW-1185">Reference proteome</keyword>
<evidence type="ECO:0000256" key="6">
    <source>
        <dbReference type="ARBA" id="ARBA00023242"/>
    </source>
</evidence>
<feature type="region of interest" description="Disordered" evidence="7">
    <location>
        <begin position="203"/>
        <end position="297"/>
    </location>
</feature>
<comment type="caution">
    <text evidence="8">The sequence shown here is derived from an EMBL/GenBank/DDBJ whole genome shotgun (WGS) entry which is preliminary data.</text>
</comment>
<dbReference type="PANTHER" id="PTHR13421:SF16">
    <property type="entry name" value="SNRNA-ACTIVATING PROTEIN COMPLEX SUBUNIT 3"/>
    <property type="match status" value="1"/>
</dbReference>